<reference evidence="5 6" key="1">
    <citation type="submission" date="2024-05" db="EMBL/GenBank/DDBJ databases">
        <title>Long read based assembly of the Candida bracarensis genome reveals expanded adhesin content.</title>
        <authorList>
            <person name="Marcet-Houben M."/>
            <person name="Ksiezopolska E."/>
            <person name="Gabaldon T."/>
        </authorList>
    </citation>
    <scope>NUCLEOTIDE SEQUENCE [LARGE SCALE GENOMIC DNA]</scope>
    <source>
        <strain evidence="5 6">CBM6</strain>
    </source>
</reference>
<dbReference type="Gene3D" id="3.40.50.1820">
    <property type="entry name" value="alpha/beta hydrolase"/>
    <property type="match status" value="1"/>
</dbReference>
<protein>
    <recommendedName>
        <fullName evidence="4">DUF676 domain-containing protein</fullName>
    </recommendedName>
</protein>
<organism evidence="5 6">
    <name type="scientific">Nakaseomyces bracarensis</name>
    <dbReference type="NCBI Taxonomy" id="273131"/>
    <lineage>
        <taxon>Eukaryota</taxon>
        <taxon>Fungi</taxon>
        <taxon>Dikarya</taxon>
        <taxon>Ascomycota</taxon>
        <taxon>Saccharomycotina</taxon>
        <taxon>Saccharomycetes</taxon>
        <taxon>Saccharomycetales</taxon>
        <taxon>Saccharomycetaceae</taxon>
        <taxon>Nakaseomyces</taxon>
    </lineage>
</organism>
<feature type="transmembrane region" description="Helical" evidence="3">
    <location>
        <begin position="263"/>
        <end position="285"/>
    </location>
</feature>
<keyword evidence="3" id="KW-1133">Transmembrane helix</keyword>
<dbReference type="PANTHER" id="PTHR12482">
    <property type="entry name" value="LIPASE ROG1-RELATED-RELATED"/>
    <property type="match status" value="1"/>
</dbReference>
<comment type="caution">
    <text evidence="5">The sequence shown here is derived from an EMBL/GenBank/DDBJ whole genome shotgun (WGS) entry which is preliminary data.</text>
</comment>
<evidence type="ECO:0000256" key="2">
    <source>
        <dbReference type="ARBA" id="ARBA00022963"/>
    </source>
</evidence>
<evidence type="ECO:0000259" key="4">
    <source>
        <dbReference type="Pfam" id="PF05057"/>
    </source>
</evidence>
<dbReference type="InterPro" id="IPR029058">
    <property type="entry name" value="AB_hydrolase_fold"/>
</dbReference>
<feature type="domain" description="DUF676" evidence="4">
    <location>
        <begin position="3"/>
        <end position="205"/>
    </location>
</feature>
<keyword evidence="3" id="KW-0472">Membrane</keyword>
<dbReference type="PANTHER" id="PTHR12482:SF24">
    <property type="entry name" value="LIPID DROPLET PHOSPHOLIPASE 1"/>
    <property type="match status" value="1"/>
</dbReference>
<dbReference type="InterPro" id="IPR007751">
    <property type="entry name" value="DUF676_lipase-like"/>
</dbReference>
<comment type="similarity">
    <text evidence="1">Belongs to the putative lipase ROG1 family.</text>
</comment>
<accession>A0ABR4NXH1</accession>
<dbReference type="EMBL" id="JBEVYD010000004">
    <property type="protein sequence ID" value="KAL3233566.1"/>
    <property type="molecule type" value="Genomic_DNA"/>
</dbReference>
<keyword evidence="3" id="KW-0812">Transmembrane</keyword>
<dbReference type="Pfam" id="PF05057">
    <property type="entry name" value="DUF676"/>
    <property type="match status" value="1"/>
</dbReference>
<name>A0ABR4NXH1_9SACH</name>
<sequence>MADKHLFVLIHGLWGNHKHMKSLEKILDKNLNGKDGKNEYLFFLPRQNPMFKTFDGIEIIGYRTLIEICEYIKEFKEGKITKISFIGYSLGGLVSRFVVGKMYSECREIFESIEPCIFMTVATPHLGIQFYNPRNYLNRTLLFGTFTALGSTILGKSGRELFIANSSNDILVKMSTGEYVDALKQFKHRIAFANVRNDRTVAFFTGFMTDIDPFINSDNRLKFVYQEKIPGKNYSRTMPRIIDMNKLNPDVHIPNQKSNPMRYWFRTLSLIFLAVFLVVPIAFFLNVGGTIYSYTATCKYRKMLKNNEFPKLVKEKVGISDDIKNYVSDAYGSIMGSVMEDEDSQEIESTPKPQGDDSEDWRIFIEKYSSLDNESEPWRSKFDKIPLTKERKQIMDNLHKIKWIKIPIYVKSANAHGGIIARRGLDDSTPSTAVASLEFACQMLNYLLTNES</sequence>
<gene>
    <name evidence="5" type="ORF">RNJ44_03606</name>
</gene>
<proteinExistence type="inferred from homology"/>
<evidence type="ECO:0000313" key="5">
    <source>
        <dbReference type="EMBL" id="KAL3233566.1"/>
    </source>
</evidence>
<dbReference type="Proteomes" id="UP001623330">
    <property type="component" value="Unassembled WGS sequence"/>
</dbReference>
<keyword evidence="2" id="KW-0443">Lipid metabolism</keyword>
<evidence type="ECO:0000256" key="1">
    <source>
        <dbReference type="ARBA" id="ARBA00007920"/>
    </source>
</evidence>
<keyword evidence="6" id="KW-1185">Reference proteome</keyword>
<evidence type="ECO:0000313" key="6">
    <source>
        <dbReference type="Proteomes" id="UP001623330"/>
    </source>
</evidence>
<dbReference type="InterPro" id="IPR044294">
    <property type="entry name" value="Lipase-like"/>
</dbReference>
<evidence type="ECO:0000256" key="3">
    <source>
        <dbReference type="SAM" id="Phobius"/>
    </source>
</evidence>
<keyword evidence="2" id="KW-0442">Lipid degradation</keyword>
<dbReference type="SUPFAM" id="SSF53474">
    <property type="entry name" value="alpha/beta-Hydrolases"/>
    <property type="match status" value="1"/>
</dbReference>